<dbReference type="SUPFAM" id="SSF53067">
    <property type="entry name" value="Actin-like ATPase domain"/>
    <property type="match status" value="2"/>
</dbReference>
<protein>
    <submittedName>
        <fullName evidence="2">Cell division protein FtsA</fullName>
    </submittedName>
</protein>
<dbReference type="InterPro" id="IPR050696">
    <property type="entry name" value="FtsA/MreB"/>
</dbReference>
<evidence type="ECO:0000259" key="1">
    <source>
        <dbReference type="SMART" id="SM00842"/>
    </source>
</evidence>
<gene>
    <name evidence="2" type="ORF">CEO22_667</name>
</gene>
<feature type="domain" description="SHS2" evidence="1">
    <location>
        <begin position="7"/>
        <end position="194"/>
    </location>
</feature>
<dbReference type="InterPro" id="IPR043129">
    <property type="entry name" value="ATPase_NBD"/>
</dbReference>
<dbReference type="Gene3D" id="3.30.420.40">
    <property type="match status" value="2"/>
</dbReference>
<dbReference type="PANTHER" id="PTHR32432">
    <property type="entry name" value="CELL DIVISION PROTEIN FTSA-RELATED"/>
    <property type="match status" value="1"/>
</dbReference>
<dbReference type="EMBL" id="VMFD01000078">
    <property type="protein sequence ID" value="TSC64883.1"/>
    <property type="molecule type" value="Genomic_DNA"/>
</dbReference>
<keyword evidence="2" id="KW-0131">Cell cycle</keyword>
<dbReference type="AlphaFoldDB" id="A0A554J981"/>
<evidence type="ECO:0000313" key="2">
    <source>
        <dbReference type="EMBL" id="TSC64883.1"/>
    </source>
</evidence>
<dbReference type="GO" id="GO:0009898">
    <property type="term" value="C:cytoplasmic side of plasma membrane"/>
    <property type="evidence" value="ECO:0007669"/>
    <property type="project" value="TreeGrafter"/>
</dbReference>
<proteinExistence type="predicted"/>
<name>A0A554J981_9BACT</name>
<dbReference type="Pfam" id="PF02491">
    <property type="entry name" value="SHS2_FTSA"/>
    <property type="match status" value="1"/>
</dbReference>
<dbReference type="InterPro" id="IPR003494">
    <property type="entry name" value="SHS2_FtsA"/>
</dbReference>
<accession>A0A554J981</accession>
<comment type="caution">
    <text evidence="2">The sequence shown here is derived from an EMBL/GenBank/DDBJ whole genome shotgun (WGS) entry which is preliminary data.</text>
</comment>
<dbReference type="PANTHER" id="PTHR32432:SF4">
    <property type="entry name" value="CELL DIVISION PROTEIN FTSA"/>
    <property type="match status" value="1"/>
</dbReference>
<organism evidence="2 3">
    <name type="scientific">Candidatus Berkelbacteria bacterium Gr01-1014_85</name>
    <dbReference type="NCBI Taxonomy" id="2017150"/>
    <lineage>
        <taxon>Bacteria</taxon>
        <taxon>Candidatus Berkelbacteria</taxon>
    </lineage>
</organism>
<keyword evidence="2" id="KW-0132">Cell division</keyword>
<evidence type="ECO:0000313" key="3">
    <source>
        <dbReference type="Proteomes" id="UP000316253"/>
    </source>
</evidence>
<dbReference type="Proteomes" id="UP000316253">
    <property type="component" value="Unassembled WGS sequence"/>
</dbReference>
<dbReference type="GO" id="GO:0051301">
    <property type="term" value="P:cell division"/>
    <property type="evidence" value="ECO:0007669"/>
    <property type="project" value="UniProtKB-KW"/>
</dbReference>
<dbReference type="GO" id="GO:0032153">
    <property type="term" value="C:cell division site"/>
    <property type="evidence" value="ECO:0007669"/>
    <property type="project" value="TreeGrafter"/>
</dbReference>
<sequence length="348" mass="37361">MSQSKLVVGIDIGSSKVAVTVGQLQEEMLHVIGVGQAANHGVRKGVISDLDETASALTTALDQAEQMSGQAIHQAFFSVNGPHIVASQSKGVIAISRADGVVTEADTERVVGESRAIAMPPNRELLHCRPRYYSVDGQEPVKDPVGMSGVRLEVETLVVGCATHALRNLDKVAYQANVQVSDHIYSPLATIRYGTALPESIRESEKIDLTEIDPAENSRQSKRFVAEIIEARLNEIFVTLEDELKAIDRDSRLPAGVILTGGGSKLEGLIEYTKNTLRLPVSAGQLPLEISGLVDKIDDPSLSTCIGLLLWGIFESSPTIGSTKSLPDLGGLNNLGDKARGFFRQFIP</sequence>
<reference evidence="2 3" key="1">
    <citation type="submission" date="2017-08" db="EMBL/GenBank/DDBJ databases">
        <title>Mechanisms for carbon and nitrogen cycling indicate functional differentiation within the Candidate Phyla Radiation.</title>
        <authorList>
            <person name="Danczak R.E."/>
            <person name="Johnston M.D."/>
            <person name="Kenah C."/>
            <person name="Slattery M."/>
            <person name="Wrighton K.C."/>
            <person name="Wilkins M.J."/>
        </authorList>
    </citation>
    <scope>NUCLEOTIDE SEQUENCE [LARGE SCALE GENOMIC DNA]</scope>
    <source>
        <strain evidence="2">Gr01-1014_85</strain>
    </source>
</reference>
<dbReference type="SMART" id="SM00842">
    <property type="entry name" value="FtsA"/>
    <property type="match status" value="1"/>
</dbReference>